<dbReference type="PANTHER" id="PTHR47991">
    <property type="entry name" value="OXOGLUTARATE/IRON-DEPENDENT DIOXYGENASE"/>
    <property type="match status" value="1"/>
</dbReference>
<keyword evidence="1" id="KW-0479">Metal-binding</keyword>
<dbReference type="Gene3D" id="2.60.120.330">
    <property type="entry name" value="B-lactam Antibiotic, Isopenicillin N Synthase, Chain"/>
    <property type="match status" value="1"/>
</dbReference>
<dbReference type="Pfam" id="PF03171">
    <property type="entry name" value="2OG-FeII_Oxy"/>
    <property type="match status" value="1"/>
</dbReference>
<dbReference type="SUPFAM" id="SSF51197">
    <property type="entry name" value="Clavaminate synthase-like"/>
    <property type="match status" value="1"/>
</dbReference>
<comment type="caution">
    <text evidence="5">The sequence shown here is derived from an EMBL/GenBank/DDBJ whole genome shotgun (WGS) entry which is preliminary data.</text>
</comment>
<evidence type="ECO:0000256" key="1">
    <source>
        <dbReference type="ARBA" id="ARBA00022723"/>
    </source>
</evidence>
<dbReference type="InterPro" id="IPR050295">
    <property type="entry name" value="Plant_2OG-oxidoreductases"/>
</dbReference>
<evidence type="ECO:0000256" key="3">
    <source>
        <dbReference type="SAM" id="MobiDB-lite"/>
    </source>
</evidence>
<sequence length="413" mass="46017">MAPTRDRRPTTSSLLRSKRPATDDGSDQRPAFGGGGASDGSIGRMVASPEKRERLASKLGRRKNGGGPVLQVGGGRWWGSQGRWQIYGGGECRRFVVVVNAGEGMRVTVNTGKIEGGSGISHGTKSEICSWVTVFLMSVSALQVYTGKEGKWMDTASCNDIYQNEIGGLQVRSKEGKWTDIAPCTETLIVNIGDLMQAWSNGNLRSSEHSVVLKDKENTFRFFLLVFRGCKVVFAPDEVLGERGWRGYRPLCADYMKFRENKKGKLKKVGFTVIDFVGKLGKGGKENVGKKGVAKATKDTIQEVVGEKKWLGIYKSWKNGSCKTNLLSYLEDGRDVKEYDWCGYILSKIKVCKEGWIRDNKDCPFVGPLTILTLIYVDSTECDEFNYERRGNALEFWTTSKLKEREEMELRNG</sequence>
<feature type="region of interest" description="Disordered" evidence="3">
    <location>
        <begin position="1"/>
        <end position="47"/>
    </location>
</feature>
<keyword evidence="2" id="KW-0408">Iron</keyword>
<evidence type="ECO:0000313" key="6">
    <source>
        <dbReference type="Proteomes" id="UP001408789"/>
    </source>
</evidence>
<name>A0AAP0CG64_9ASTR</name>
<proteinExistence type="predicted"/>
<dbReference type="InterPro" id="IPR027443">
    <property type="entry name" value="IPNS-like_sf"/>
</dbReference>
<keyword evidence="6" id="KW-1185">Reference proteome</keyword>
<dbReference type="GO" id="GO:0046872">
    <property type="term" value="F:metal ion binding"/>
    <property type="evidence" value="ECO:0007669"/>
    <property type="project" value="UniProtKB-KW"/>
</dbReference>
<evidence type="ECO:0000259" key="4">
    <source>
        <dbReference type="Pfam" id="PF03171"/>
    </source>
</evidence>
<feature type="domain" description="Isopenicillin N synthase-like Fe(2+) 2OG dioxygenase" evidence="4">
    <location>
        <begin position="161"/>
        <end position="223"/>
    </location>
</feature>
<accession>A0AAP0CG64</accession>
<gene>
    <name evidence="5" type="ORF">SSX86_030141</name>
</gene>
<dbReference type="InterPro" id="IPR044861">
    <property type="entry name" value="IPNS-like_FE2OG_OXY"/>
</dbReference>
<evidence type="ECO:0000256" key="2">
    <source>
        <dbReference type="ARBA" id="ARBA00023004"/>
    </source>
</evidence>
<organism evidence="5 6">
    <name type="scientific">Deinandra increscens subsp. villosa</name>
    <dbReference type="NCBI Taxonomy" id="3103831"/>
    <lineage>
        <taxon>Eukaryota</taxon>
        <taxon>Viridiplantae</taxon>
        <taxon>Streptophyta</taxon>
        <taxon>Embryophyta</taxon>
        <taxon>Tracheophyta</taxon>
        <taxon>Spermatophyta</taxon>
        <taxon>Magnoliopsida</taxon>
        <taxon>eudicotyledons</taxon>
        <taxon>Gunneridae</taxon>
        <taxon>Pentapetalae</taxon>
        <taxon>asterids</taxon>
        <taxon>campanulids</taxon>
        <taxon>Asterales</taxon>
        <taxon>Asteraceae</taxon>
        <taxon>Asteroideae</taxon>
        <taxon>Heliantheae alliance</taxon>
        <taxon>Madieae</taxon>
        <taxon>Madiinae</taxon>
        <taxon>Deinandra</taxon>
    </lineage>
</organism>
<protein>
    <recommendedName>
        <fullName evidence="4">Isopenicillin N synthase-like Fe(2+) 2OG dioxygenase domain-containing protein</fullName>
    </recommendedName>
</protein>
<dbReference type="EMBL" id="JBCNJP010000027">
    <property type="protein sequence ID" value="KAK9053507.1"/>
    <property type="molecule type" value="Genomic_DNA"/>
</dbReference>
<dbReference type="Proteomes" id="UP001408789">
    <property type="component" value="Unassembled WGS sequence"/>
</dbReference>
<evidence type="ECO:0000313" key="5">
    <source>
        <dbReference type="EMBL" id="KAK9053507.1"/>
    </source>
</evidence>
<dbReference type="AlphaFoldDB" id="A0AAP0CG64"/>
<reference evidence="5 6" key="1">
    <citation type="submission" date="2024-04" db="EMBL/GenBank/DDBJ databases">
        <title>The reference genome of an endangered Asteraceae, Deinandra increscens subsp. villosa, native to the Central Coast of California.</title>
        <authorList>
            <person name="Guilliams M."/>
            <person name="Hasenstab-Lehman K."/>
            <person name="Meyer R."/>
            <person name="Mcevoy S."/>
        </authorList>
    </citation>
    <scope>NUCLEOTIDE SEQUENCE [LARGE SCALE GENOMIC DNA]</scope>
    <source>
        <tissue evidence="5">Leaf</tissue>
    </source>
</reference>